<accession>A0A0A9ETU8</accession>
<reference evidence="1" key="2">
    <citation type="journal article" date="2015" name="Data Brief">
        <title>Shoot transcriptome of the giant reed, Arundo donax.</title>
        <authorList>
            <person name="Barrero R.A."/>
            <person name="Guerrero F.D."/>
            <person name="Moolhuijzen P."/>
            <person name="Goolsby J.A."/>
            <person name="Tidwell J."/>
            <person name="Bellgard S.E."/>
            <person name="Bellgard M.I."/>
        </authorList>
    </citation>
    <scope>NUCLEOTIDE SEQUENCE</scope>
    <source>
        <tissue evidence="1">Shoot tissue taken approximately 20 cm above the soil surface</tissue>
    </source>
</reference>
<organism evidence="1">
    <name type="scientific">Arundo donax</name>
    <name type="common">Giant reed</name>
    <name type="synonym">Donax arundinaceus</name>
    <dbReference type="NCBI Taxonomy" id="35708"/>
    <lineage>
        <taxon>Eukaryota</taxon>
        <taxon>Viridiplantae</taxon>
        <taxon>Streptophyta</taxon>
        <taxon>Embryophyta</taxon>
        <taxon>Tracheophyta</taxon>
        <taxon>Spermatophyta</taxon>
        <taxon>Magnoliopsida</taxon>
        <taxon>Liliopsida</taxon>
        <taxon>Poales</taxon>
        <taxon>Poaceae</taxon>
        <taxon>PACMAD clade</taxon>
        <taxon>Arundinoideae</taxon>
        <taxon>Arundineae</taxon>
        <taxon>Arundo</taxon>
    </lineage>
</organism>
<reference evidence="1" key="1">
    <citation type="submission" date="2014-09" db="EMBL/GenBank/DDBJ databases">
        <authorList>
            <person name="Magalhaes I.L.F."/>
            <person name="Oliveira U."/>
            <person name="Santos F.R."/>
            <person name="Vidigal T.H.D.A."/>
            <person name="Brescovit A.D."/>
            <person name="Santos A.J."/>
        </authorList>
    </citation>
    <scope>NUCLEOTIDE SEQUENCE</scope>
    <source>
        <tissue evidence="1">Shoot tissue taken approximately 20 cm above the soil surface</tissue>
    </source>
</reference>
<dbReference type="AlphaFoldDB" id="A0A0A9ETU8"/>
<dbReference type="EMBL" id="GBRH01196580">
    <property type="protein sequence ID" value="JAE01316.1"/>
    <property type="molecule type" value="Transcribed_RNA"/>
</dbReference>
<proteinExistence type="predicted"/>
<protein>
    <submittedName>
        <fullName evidence="1">Uncharacterized protein</fullName>
    </submittedName>
</protein>
<name>A0A0A9ETU8_ARUDO</name>
<sequence>MPGKIHEAVQNTNMFMIVT</sequence>
<evidence type="ECO:0000313" key="1">
    <source>
        <dbReference type="EMBL" id="JAE01316.1"/>
    </source>
</evidence>